<keyword evidence="6" id="KW-0969">Cilium</keyword>
<name>A0ABV6RUN5_9GAMM</name>
<keyword evidence="6" id="KW-0282">Flagellum</keyword>
<evidence type="ECO:0000256" key="3">
    <source>
        <dbReference type="ARBA" id="ARBA00022490"/>
    </source>
</evidence>
<dbReference type="EMBL" id="JBHLTG010000006">
    <property type="protein sequence ID" value="MFC0680684.1"/>
    <property type="molecule type" value="Genomic_DNA"/>
</dbReference>
<keyword evidence="5" id="KW-0143">Chaperone</keyword>
<proteinExistence type="inferred from homology"/>
<keyword evidence="6" id="KW-0966">Cell projection</keyword>
<accession>A0ABV6RUN5</accession>
<evidence type="ECO:0000313" key="6">
    <source>
        <dbReference type="EMBL" id="MFC0680684.1"/>
    </source>
</evidence>
<dbReference type="PANTHER" id="PTHR34773">
    <property type="entry name" value="FLAGELLAR SECRETION CHAPERONE FLIS"/>
    <property type="match status" value="1"/>
</dbReference>
<comment type="subcellular location">
    <subcellularLocation>
        <location evidence="1">Cytoplasm</location>
        <location evidence="1">Cytosol</location>
    </subcellularLocation>
</comment>
<evidence type="ECO:0000313" key="7">
    <source>
        <dbReference type="Proteomes" id="UP001589896"/>
    </source>
</evidence>
<gene>
    <name evidence="6" type="primary">fliS</name>
    <name evidence="6" type="ORF">ACFFGH_22870</name>
</gene>
<keyword evidence="7" id="KW-1185">Reference proteome</keyword>
<keyword evidence="3" id="KW-0963">Cytoplasm</keyword>
<evidence type="ECO:0000256" key="1">
    <source>
        <dbReference type="ARBA" id="ARBA00004514"/>
    </source>
</evidence>
<dbReference type="InterPro" id="IPR036584">
    <property type="entry name" value="FliS_sf"/>
</dbReference>
<dbReference type="RefSeq" id="WP_386672652.1">
    <property type="nucleotide sequence ID" value="NZ_JBHLTG010000006.1"/>
</dbReference>
<comment type="similarity">
    <text evidence="2">Belongs to the FliS family.</text>
</comment>
<reference evidence="6 7" key="1">
    <citation type="submission" date="2024-09" db="EMBL/GenBank/DDBJ databases">
        <authorList>
            <person name="Sun Q."/>
            <person name="Mori K."/>
        </authorList>
    </citation>
    <scope>NUCLEOTIDE SEQUENCE [LARGE SCALE GENOMIC DNA]</scope>
    <source>
        <strain evidence="6 7">KCTC 23076</strain>
    </source>
</reference>
<dbReference type="Proteomes" id="UP001589896">
    <property type="component" value="Unassembled WGS sequence"/>
</dbReference>
<dbReference type="CDD" id="cd16098">
    <property type="entry name" value="FliS"/>
    <property type="match status" value="1"/>
</dbReference>
<sequence>MIQTPQAKAALARYQSDSILSATPGQLVTMLYGRLVLDLRRAEAAQLEQDWVHASSELVHAQAIVAELSSALRPDVWEGGTQLLGIYTYATRLLVDANVKRDIEPTREALALLEPLKIAWDEAAATLAGAPAAADHVA</sequence>
<evidence type="ECO:0000256" key="4">
    <source>
        <dbReference type="ARBA" id="ARBA00022795"/>
    </source>
</evidence>
<dbReference type="InterPro" id="IPR003713">
    <property type="entry name" value="FliS"/>
</dbReference>
<dbReference type="Gene3D" id="1.20.120.340">
    <property type="entry name" value="Flagellar protein FliS"/>
    <property type="match status" value="1"/>
</dbReference>
<organism evidence="6 7">
    <name type="scientific">Lysobacter korlensis</name>
    <dbReference type="NCBI Taxonomy" id="553636"/>
    <lineage>
        <taxon>Bacteria</taxon>
        <taxon>Pseudomonadati</taxon>
        <taxon>Pseudomonadota</taxon>
        <taxon>Gammaproteobacteria</taxon>
        <taxon>Lysobacterales</taxon>
        <taxon>Lysobacteraceae</taxon>
        <taxon>Lysobacter</taxon>
    </lineage>
</organism>
<dbReference type="Pfam" id="PF02561">
    <property type="entry name" value="FliS"/>
    <property type="match status" value="1"/>
</dbReference>
<protein>
    <submittedName>
        <fullName evidence="6">Flagellar export chaperone FliS</fullName>
    </submittedName>
</protein>
<dbReference type="SUPFAM" id="SSF101116">
    <property type="entry name" value="Flagellar export chaperone FliS"/>
    <property type="match status" value="1"/>
</dbReference>
<dbReference type="NCBIfam" id="TIGR00208">
    <property type="entry name" value="fliS"/>
    <property type="match status" value="1"/>
</dbReference>
<comment type="caution">
    <text evidence="6">The sequence shown here is derived from an EMBL/GenBank/DDBJ whole genome shotgun (WGS) entry which is preliminary data.</text>
</comment>
<evidence type="ECO:0000256" key="2">
    <source>
        <dbReference type="ARBA" id="ARBA00008787"/>
    </source>
</evidence>
<evidence type="ECO:0000256" key="5">
    <source>
        <dbReference type="ARBA" id="ARBA00023186"/>
    </source>
</evidence>
<dbReference type="PANTHER" id="PTHR34773:SF1">
    <property type="entry name" value="FLAGELLAR SECRETION CHAPERONE FLIS"/>
    <property type="match status" value="1"/>
</dbReference>
<keyword evidence="4" id="KW-1005">Bacterial flagellum biogenesis</keyword>